<name>X6LCX7_RETFI</name>
<reference evidence="1 2" key="1">
    <citation type="journal article" date="2013" name="Curr. Biol.">
        <title>The Genome of the Foraminiferan Reticulomyxa filosa.</title>
        <authorList>
            <person name="Glockner G."/>
            <person name="Hulsmann N."/>
            <person name="Schleicher M."/>
            <person name="Noegel A.A."/>
            <person name="Eichinger L."/>
            <person name="Gallinger C."/>
            <person name="Pawlowski J."/>
            <person name="Sierra R."/>
            <person name="Euteneuer U."/>
            <person name="Pillet L."/>
            <person name="Moustafa A."/>
            <person name="Platzer M."/>
            <person name="Groth M."/>
            <person name="Szafranski K."/>
            <person name="Schliwa M."/>
        </authorList>
    </citation>
    <scope>NUCLEOTIDE SEQUENCE [LARGE SCALE GENOMIC DNA]</scope>
</reference>
<protein>
    <submittedName>
        <fullName evidence="1">Uncharacterized protein</fullName>
    </submittedName>
</protein>
<evidence type="ECO:0000313" key="1">
    <source>
        <dbReference type="EMBL" id="ETN99857.1"/>
    </source>
</evidence>
<organism evidence="1 2">
    <name type="scientific">Reticulomyxa filosa</name>
    <dbReference type="NCBI Taxonomy" id="46433"/>
    <lineage>
        <taxon>Eukaryota</taxon>
        <taxon>Sar</taxon>
        <taxon>Rhizaria</taxon>
        <taxon>Retaria</taxon>
        <taxon>Foraminifera</taxon>
        <taxon>Monothalamids</taxon>
        <taxon>Reticulomyxidae</taxon>
        <taxon>Reticulomyxa</taxon>
    </lineage>
</organism>
<keyword evidence="2" id="KW-1185">Reference proteome</keyword>
<sequence length="105" mass="12979">MALWCRFRQSKYQEDPNGNNIDVKKYKRYLREKQEEKLKRQRQQSQYNNWDIDNIERQNKELEFKSWLNDEPIKPNVNQNQNDFDLLLQLVGKEEIEKIKTFISK</sequence>
<proteinExistence type="predicted"/>
<gene>
    <name evidence="1" type="ORF">RFI_37610</name>
</gene>
<dbReference type="EMBL" id="ASPP01042695">
    <property type="protein sequence ID" value="ETN99857.1"/>
    <property type="molecule type" value="Genomic_DNA"/>
</dbReference>
<evidence type="ECO:0000313" key="2">
    <source>
        <dbReference type="Proteomes" id="UP000023152"/>
    </source>
</evidence>
<accession>X6LCX7</accession>
<dbReference type="Proteomes" id="UP000023152">
    <property type="component" value="Unassembled WGS sequence"/>
</dbReference>
<comment type="caution">
    <text evidence="1">The sequence shown here is derived from an EMBL/GenBank/DDBJ whole genome shotgun (WGS) entry which is preliminary data.</text>
</comment>
<dbReference type="AlphaFoldDB" id="X6LCX7"/>